<keyword evidence="2" id="KW-1185">Reference proteome</keyword>
<dbReference type="STRING" id="610130.Closa_2707"/>
<gene>
    <name evidence="1" type="ordered locus">Closa_2707</name>
</gene>
<evidence type="ECO:0000313" key="2">
    <source>
        <dbReference type="Proteomes" id="UP000001662"/>
    </source>
</evidence>
<evidence type="ECO:0000313" key="1">
    <source>
        <dbReference type="EMBL" id="ADL05263.1"/>
    </source>
</evidence>
<dbReference type="EMBL" id="CP002109">
    <property type="protein sequence ID" value="ADL05263.1"/>
    <property type="molecule type" value="Genomic_DNA"/>
</dbReference>
<proteinExistence type="predicted"/>
<protein>
    <submittedName>
        <fullName evidence="1">Uncharacterized protein</fullName>
    </submittedName>
</protein>
<dbReference type="AlphaFoldDB" id="D9R5T0"/>
<sequence length="54" mass="6429">MEEHLDIRIQLALQNGKIKWRNPYQENYGAVSLPLRRLRESWKGSDCDASYCYL</sequence>
<dbReference type="PaxDb" id="610130-Closa_2707"/>
<accession>D9R5T0</accession>
<dbReference type="HOGENOM" id="CLU_3042249_0_0_9"/>
<name>D9R5T0_LACSW</name>
<organism evidence="1 2">
    <name type="scientific">Lacrimispora saccharolytica (strain ATCC 35040 / DSM 2544 / NRCC 2533 / WM1)</name>
    <name type="common">Clostridium saccharolyticum</name>
    <dbReference type="NCBI Taxonomy" id="610130"/>
    <lineage>
        <taxon>Bacteria</taxon>
        <taxon>Bacillati</taxon>
        <taxon>Bacillota</taxon>
        <taxon>Clostridia</taxon>
        <taxon>Lachnospirales</taxon>
        <taxon>Lachnospiraceae</taxon>
        <taxon>Lacrimispora</taxon>
    </lineage>
</organism>
<dbReference type="KEGG" id="csh:Closa_2707"/>
<dbReference type="Proteomes" id="UP000001662">
    <property type="component" value="Chromosome"/>
</dbReference>
<reference evidence="1" key="1">
    <citation type="submission" date="2010-07" db="EMBL/GenBank/DDBJ databases">
        <title>Complete sequence of Clostridium saccharolyticum WM1.</title>
        <authorList>
            <consortium name="US DOE Joint Genome Institute"/>
            <person name="Lucas S."/>
            <person name="Copeland A."/>
            <person name="Lapidus A."/>
            <person name="Cheng J.-F."/>
            <person name="Bruce D."/>
            <person name="Goodwin L."/>
            <person name="Pitluck S."/>
            <person name="Chertkov O."/>
            <person name="Detter J.C."/>
            <person name="Han C."/>
            <person name="Tapia R."/>
            <person name="Land M."/>
            <person name="Hauser L."/>
            <person name="Chang Y.-J."/>
            <person name="Jeffries C."/>
            <person name="Kyrpides N."/>
            <person name="Ivanova N."/>
            <person name="Mikhailova N."/>
            <person name="Mouttaki H."/>
            <person name="Lin L."/>
            <person name="Zhou J."/>
            <person name="Hemme C.L."/>
            <person name="Woyke T."/>
        </authorList>
    </citation>
    <scope>NUCLEOTIDE SEQUENCE [LARGE SCALE GENOMIC DNA]</scope>
    <source>
        <strain evidence="1">WM1</strain>
    </source>
</reference>